<dbReference type="AlphaFoldDB" id="A0ABD3RBZ4"/>
<feature type="compositionally biased region" description="Low complexity" evidence="1">
    <location>
        <begin position="802"/>
        <end position="852"/>
    </location>
</feature>
<keyword evidence="3" id="KW-1185">Reference proteome</keyword>
<feature type="region of interest" description="Disordered" evidence="1">
    <location>
        <begin position="791"/>
        <end position="871"/>
    </location>
</feature>
<dbReference type="Proteomes" id="UP001516023">
    <property type="component" value="Unassembled WGS sequence"/>
</dbReference>
<protein>
    <submittedName>
        <fullName evidence="2">Uncharacterized protein</fullName>
    </submittedName>
</protein>
<dbReference type="Gene3D" id="2.20.110.10">
    <property type="entry name" value="Histone H3 K4-specific methyltransferase SET7/9 N-terminal domain"/>
    <property type="match status" value="1"/>
</dbReference>
<evidence type="ECO:0000256" key="1">
    <source>
        <dbReference type="SAM" id="MobiDB-lite"/>
    </source>
</evidence>
<feature type="compositionally biased region" description="Low complexity" evidence="1">
    <location>
        <begin position="242"/>
        <end position="254"/>
    </location>
</feature>
<feature type="compositionally biased region" description="Basic and acidic residues" evidence="1">
    <location>
        <begin position="167"/>
        <end position="194"/>
    </location>
</feature>
<feature type="compositionally biased region" description="Polar residues" evidence="1">
    <location>
        <begin position="631"/>
        <end position="641"/>
    </location>
</feature>
<feature type="compositionally biased region" description="Basic and acidic residues" evidence="1">
    <location>
        <begin position="34"/>
        <end position="52"/>
    </location>
</feature>
<feature type="compositionally biased region" description="Polar residues" evidence="1">
    <location>
        <begin position="853"/>
        <end position="866"/>
    </location>
</feature>
<feature type="compositionally biased region" description="Low complexity" evidence="1">
    <location>
        <begin position="296"/>
        <end position="308"/>
    </location>
</feature>
<feature type="compositionally biased region" description="Low complexity" evidence="1">
    <location>
        <begin position="650"/>
        <end position="679"/>
    </location>
</feature>
<feature type="compositionally biased region" description="Basic and acidic residues" evidence="1">
    <location>
        <begin position="255"/>
        <end position="266"/>
    </location>
</feature>
<comment type="caution">
    <text evidence="2">The sequence shown here is derived from an EMBL/GenBank/DDBJ whole genome shotgun (WGS) entry which is preliminary data.</text>
</comment>
<feature type="compositionally biased region" description="Basic and acidic residues" evidence="1">
    <location>
        <begin position="334"/>
        <end position="346"/>
    </location>
</feature>
<feature type="region of interest" description="Disordered" evidence="1">
    <location>
        <begin position="1"/>
        <end position="388"/>
    </location>
</feature>
<feature type="compositionally biased region" description="Polar residues" evidence="1">
    <location>
        <begin position="7"/>
        <end position="16"/>
    </location>
</feature>
<feature type="compositionally biased region" description="Low complexity" evidence="1">
    <location>
        <begin position="221"/>
        <end position="235"/>
    </location>
</feature>
<evidence type="ECO:0000313" key="3">
    <source>
        <dbReference type="Proteomes" id="UP001516023"/>
    </source>
</evidence>
<feature type="compositionally biased region" description="Basic and acidic residues" evidence="1">
    <location>
        <begin position="111"/>
        <end position="123"/>
    </location>
</feature>
<feature type="compositionally biased region" description="Basic and acidic residues" evidence="1">
    <location>
        <begin position="354"/>
        <end position="365"/>
    </location>
</feature>
<feature type="compositionally biased region" description="Basic and acidic residues" evidence="1">
    <location>
        <begin position="210"/>
        <end position="220"/>
    </location>
</feature>
<feature type="compositionally biased region" description="Basic and acidic residues" evidence="1">
    <location>
        <begin position="791"/>
        <end position="801"/>
    </location>
</feature>
<feature type="compositionally biased region" description="Low complexity" evidence="1">
    <location>
        <begin position="411"/>
        <end position="423"/>
    </location>
</feature>
<reference evidence="2 3" key="1">
    <citation type="journal article" date="2020" name="G3 (Bethesda)">
        <title>Improved Reference Genome for Cyclotella cryptica CCMP332, a Model for Cell Wall Morphogenesis, Salinity Adaptation, and Lipid Production in Diatoms (Bacillariophyta).</title>
        <authorList>
            <person name="Roberts W.R."/>
            <person name="Downey K.M."/>
            <person name="Ruck E.C."/>
            <person name="Traller J.C."/>
            <person name="Alverson A.J."/>
        </authorList>
    </citation>
    <scope>NUCLEOTIDE SEQUENCE [LARGE SCALE GENOMIC DNA]</scope>
    <source>
        <strain evidence="2 3">CCMP332</strain>
    </source>
</reference>
<feature type="region of interest" description="Disordered" evidence="1">
    <location>
        <begin position="625"/>
        <end position="740"/>
    </location>
</feature>
<feature type="compositionally biased region" description="Low complexity" evidence="1">
    <location>
        <begin position="690"/>
        <end position="712"/>
    </location>
</feature>
<organism evidence="2 3">
    <name type="scientific">Cyclotella cryptica</name>
    <dbReference type="NCBI Taxonomy" id="29204"/>
    <lineage>
        <taxon>Eukaryota</taxon>
        <taxon>Sar</taxon>
        <taxon>Stramenopiles</taxon>
        <taxon>Ochrophyta</taxon>
        <taxon>Bacillariophyta</taxon>
        <taxon>Coscinodiscophyceae</taxon>
        <taxon>Thalassiosirophycidae</taxon>
        <taxon>Stephanodiscales</taxon>
        <taxon>Stephanodiscaceae</taxon>
        <taxon>Cyclotella</taxon>
    </lineage>
</organism>
<feature type="compositionally biased region" description="Basic and acidic residues" evidence="1">
    <location>
        <begin position="713"/>
        <end position="724"/>
    </location>
</feature>
<feature type="region of interest" description="Disordered" evidence="1">
    <location>
        <begin position="542"/>
        <end position="612"/>
    </location>
</feature>
<gene>
    <name evidence="2" type="ORF">HJC23_005834</name>
</gene>
<name>A0ABD3RBZ4_9STRA</name>
<dbReference type="EMBL" id="JABMIG020000002">
    <property type="protein sequence ID" value="KAL3805590.1"/>
    <property type="molecule type" value="Genomic_DNA"/>
</dbReference>
<sequence>MHHTETTLKTTFQRSGTPAERYHSREREKRRRKREEIRALTHREDRGRDDAGGRNTNTSGRMTENRLVLRRQTSHVGSHDDDEEDGRTRCSATSRGTMRSRARSVGGGGAREPRGSEPPHRMQGDLTQRRRIGCLGSSTDRTFRPEGSGKLGPPKVIRATTEEEEDLRASGDRSRSRGREPERSAGRHSTESRVKSGRSQSRGKSVSRKSIAEGRGRDPSQSRSMSRSRPRSATSVAGTTKSSRSQSRGPSASESKSRRSADEPNVKRSQSRGKLDDHFSRSGTRSQSRGRRGEESFAPSSKSKSSRAQSRDRRGEDQTVATNRTSKSKSSRSQSRDRRTEEECTVKSKSSRSQSRDGRRGEECTVKSSKSRDHRKSSSATVASASSGWRSIKQSIIDHNGFSNLTHYSGSSGKYSGGTEETSPMSCYSGVKEPQESDREKRKEKKKKNKTVSPAMPPAISPNIVGIAAGDVHKSTTYSPDAETIVTNLYDRTGHCVRHPHVRLRKKKLWGGGWNILIANCPDCCLEEMGRLVRKGKEKESAAASASEGKHDEKDKKKKSVVGVTRVKDRRSSESAYPSTSHEFHDAKSVRSNKSSRRAESSPLPSFDKNCESNDSVPIFEFDIPLEDQPGSHSQTYTSPRSVKSRKSIKSSVSKKSVKSSKTTKTSKSCKTSKSVQTTGSGGTEKSGKSMRTTKTAKSSKSVKSTKSSKSTRTSDTRRQRSEPSDNIAPPPSTSAPRTTAAVRVAKMPYTDDFGCHGKYSGEVNSFGQPHGKGVLRYDDGRVSEGHWIDGRCEQDDRDCGRSVSNRSVANKSVSNRSVSNKSVSNRSVSNRSVSNRSVSNRSVSNRSLSRSPGRNSQQHPQQKGYITNMPWSDVNGFSGHYTGEINANNAPEGRGYMQYSNGVIEDGMWCNGVFQPPLNLPPPPLCRNQDVPSSSMSVWSLRSAPNMTNNNYNIGGHGGGGRAGSVYGMRY</sequence>
<evidence type="ECO:0000313" key="2">
    <source>
        <dbReference type="EMBL" id="KAL3805590.1"/>
    </source>
</evidence>
<proteinExistence type="predicted"/>
<feature type="region of interest" description="Disordered" evidence="1">
    <location>
        <begin position="411"/>
        <end position="459"/>
    </location>
</feature>
<feature type="compositionally biased region" description="Low complexity" evidence="1">
    <location>
        <begin position="378"/>
        <end position="387"/>
    </location>
</feature>
<accession>A0ABD3RBZ4</accession>